<evidence type="ECO:0000256" key="8">
    <source>
        <dbReference type="SAM" id="MobiDB-lite"/>
    </source>
</evidence>
<dbReference type="AlphaFoldDB" id="A0A202BG33"/>
<dbReference type="GO" id="GO:0009007">
    <property type="term" value="F:site-specific DNA-methyltransferase (adenine-specific) activity"/>
    <property type="evidence" value="ECO:0007669"/>
    <property type="project" value="UniProtKB-EC"/>
</dbReference>
<organism evidence="11 12">
    <name type="scientific">Chromobacterium violaceum</name>
    <dbReference type="NCBI Taxonomy" id="536"/>
    <lineage>
        <taxon>Bacteria</taxon>
        <taxon>Pseudomonadati</taxon>
        <taxon>Pseudomonadota</taxon>
        <taxon>Betaproteobacteria</taxon>
        <taxon>Neisseriales</taxon>
        <taxon>Chromobacteriaceae</taxon>
        <taxon>Chromobacterium</taxon>
    </lineage>
</organism>
<feature type="compositionally biased region" description="Acidic residues" evidence="8">
    <location>
        <begin position="567"/>
        <end position="580"/>
    </location>
</feature>
<evidence type="ECO:0000313" key="11">
    <source>
        <dbReference type="EMBL" id="OVE50429.1"/>
    </source>
</evidence>
<name>A0A202BG33_CHRVL</name>
<dbReference type="PANTHER" id="PTHR42933">
    <property type="entry name" value="SLR6095 PROTEIN"/>
    <property type="match status" value="1"/>
</dbReference>
<dbReference type="RefSeq" id="WP_087696990.1">
    <property type="nucleotide sequence ID" value="NZ_NHOO01000001.1"/>
</dbReference>
<dbReference type="Gene3D" id="3.40.50.150">
    <property type="entry name" value="Vaccinia Virus protein VP39"/>
    <property type="match status" value="1"/>
</dbReference>
<dbReference type="GO" id="GO:0032259">
    <property type="term" value="P:methylation"/>
    <property type="evidence" value="ECO:0007669"/>
    <property type="project" value="UniProtKB-KW"/>
</dbReference>
<evidence type="ECO:0000259" key="9">
    <source>
        <dbReference type="Pfam" id="PF02384"/>
    </source>
</evidence>
<keyword evidence="5" id="KW-0949">S-adenosyl-L-methionine</keyword>
<feature type="region of interest" description="Disordered" evidence="8">
    <location>
        <begin position="566"/>
        <end position="587"/>
    </location>
</feature>
<dbReference type="EC" id="2.1.1.72" evidence="2"/>
<keyword evidence="6" id="KW-0680">Restriction system</keyword>
<feature type="domain" description="DNA methylase adenine-specific" evidence="9">
    <location>
        <begin position="176"/>
        <end position="495"/>
    </location>
</feature>
<dbReference type="SUPFAM" id="SSF53335">
    <property type="entry name" value="S-adenosyl-L-methionine-dependent methyltransferases"/>
    <property type="match status" value="1"/>
</dbReference>
<evidence type="ECO:0000256" key="6">
    <source>
        <dbReference type="ARBA" id="ARBA00022747"/>
    </source>
</evidence>
<dbReference type="PANTHER" id="PTHR42933:SF3">
    <property type="entry name" value="TYPE I RESTRICTION ENZYME MJAVIII METHYLASE SUBUNIT"/>
    <property type="match status" value="1"/>
</dbReference>
<evidence type="ECO:0000256" key="5">
    <source>
        <dbReference type="ARBA" id="ARBA00022691"/>
    </source>
</evidence>
<dbReference type="PROSITE" id="PS00092">
    <property type="entry name" value="N6_MTASE"/>
    <property type="match status" value="1"/>
</dbReference>
<keyword evidence="12" id="KW-1185">Reference proteome</keyword>
<dbReference type="GO" id="GO:0003677">
    <property type="term" value="F:DNA binding"/>
    <property type="evidence" value="ECO:0007669"/>
    <property type="project" value="InterPro"/>
</dbReference>
<proteinExistence type="inferred from homology"/>
<keyword evidence="3 11" id="KW-0489">Methyltransferase</keyword>
<evidence type="ECO:0000256" key="3">
    <source>
        <dbReference type="ARBA" id="ARBA00022603"/>
    </source>
</evidence>
<dbReference type="InterPro" id="IPR003356">
    <property type="entry name" value="DNA_methylase_A-5"/>
</dbReference>
<keyword evidence="4" id="KW-0808">Transferase</keyword>
<dbReference type="EMBL" id="NHOO01000001">
    <property type="protein sequence ID" value="OVE50429.1"/>
    <property type="molecule type" value="Genomic_DNA"/>
</dbReference>
<dbReference type="InterPro" id="IPR022749">
    <property type="entry name" value="D12N6_MeTrfase_N"/>
</dbReference>
<feature type="domain" description="N6 adenine-specific DNA methyltransferase N-terminal" evidence="10">
    <location>
        <begin position="15"/>
        <end position="150"/>
    </location>
</feature>
<dbReference type="Pfam" id="PF02384">
    <property type="entry name" value="N6_Mtase"/>
    <property type="match status" value="1"/>
</dbReference>
<evidence type="ECO:0000256" key="2">
    <source>
        <dbReference type="ARBA" id="ARBA00011900"/>
    </source>
</evidence>
<reference evidence="11 12" key="1">
    <citation type="submission" date="2017-05" db="EMBL/GenBank/DDBJ databases">
        <title>Chromobacterium violaceum GHPS1 isolated from Hydrocarbon polluted soil in French Guiana display an awesome secondary metabolite arsenal and a battery of drug and heavy-metal-resistance and detoxification of xenobiotics proteins.</title>
        <authorList>
            <person name="Belbahri L."/>
        </authorList>
    </citation>
    <scope>NUCLEOTIDE SEQUENCE [LARGE SCALE GENOMIC DNA]</scope>
    <source>
        <strain evidence="11 12">GHPS1</strain>
    </source>
</reference>
<comment type="similarity">
    <text evidence="1">Belongs to the N(4)/N(6)-methyltransferase family.</text>
</comment>
<dbReference type="InterPro" id="IPR029063">
    <property type="entry name" value="SAM-dependent_MTases_sf"/>
</dbReference>
<dbReference type="GO" id="GO:0009307">
    <property type="term" value="P:DNA restriction-modification system"/>
    <property type="evidence" value="ECO:0007669"/>
    <property type="project" value="UniProtKB-KW"/>
</dbReference>
<evidence type="ECO:0000256" key="4">
    <source>
        <dbReference type="ARBA" id="ARBA00022679"/>
    </source>
</evidence>
<protein>
    <recommendedName>
        <fullName evidence="2">site-specific DNA-methyltransferase (adenine-specific)</fullName>
        <ecNumber evidence="2">2.1.1.72</ecNumber>
    </recommendedName>
</protein>
<dbReference type="InterPro" id="IPR002052">
    <property type="entry name" value="DNA_methylase_N6_adenine_CS"/>
</dbReference>
<dbReference type="InterPro" id="IPR051537">
    <property type="entry name" value="DNA_Adenine_Mtase"/>
</dbReference>
<dbReference type="GO" id="GO:0008170">
    <property type="term" value="F:N-methyltransferase activity"/>
    <property type="evidence" value="ECO:0007669"/>
    <property type="project" value="InterPro"/>
</dbReference>
<dbReference type="PRINTS" id="PR00507">
    <property type="entry name" value="N12N6MTFRASE"/>
</dbReference>
<dbReference type="Proteomes" id="UP000196342">
    <property type="component" value="Unassembled WGS sequence"/>
</dbReference>
<evidence type="ECO:0000259" key="10">
    <source>
        <dbReference type="Pfam" id="PF12161"/>
    </source>
</evidence>
<accession>A0A202BG33</accession>
<comment type="catalytic activity">
    <reaction evidence="7">
        <text>a 2'-deoxyadenosine in DNA + S-adenosyl-L-methionine = an N(6)-methyl-2'-deoxyadenosine in DNA + S-adenosyl-L-homocysteine + H(+)</text>
        <dbReference type="Rhea" id="RHEA:15197"/>
        <dbReference type="Rhea" id="RHEA-COMP:12418"/>
        <dbReference type="Rhea" id="RHEA-COMP:12419"/>
        <dbReference type="ChEBI" id="CHEBI:15378"/>
        <dbReference type="ChEBI" id="CHEBI:57856"/>
        <dbReference type="ChEBI" id="CHEBI:59789"/>
        <dbReference type="ChEBI" id="CHEBI:90615"/>
        <dbReference type="ChEBI" id="CHEBI:90616"/>
        <dbReference type="EC" id="2.1.1.72"/>
    </reaction>
</comment>
<comment type="caution">
    <text evidence="11">The sequence shown here is derived from an EMBL/GenBank/DDBJ whole genome shotgun (WGS) entry which is preliminary data.</text>
</comment>
<evidence type="ECO:0000313" key="12">
    <source>
        <dbReference type="Proteomes" id="UP000196342"/>
    </source>
</evidence>
<sequence>MQKKHQDQSQIKWISDFIWNIADDRLRDVYVRGKYRDVILPFTVLRRLDAVLESTKGAVLEQKKFLDTHKVAEQDGALRMAANQAFYNVSEFTLAKLKASAAGQRLRDDFIAYLDGFSPNVQEILTKFNFRNQIQKLVDSHVLGYLIEDFLDPEINLSPLPVKDADGRIKFPALDNHGMGTVFEELIRRFNEENNEEAGEHFTPRDVVLLMAKLLFLPVADKIESSTYSLYDGSCGTGGMLTVAEEALQNLAEEHGKEVSIHLFGQEISDETYAICKADLLLKGEGAEAENIVGGADKSTLSADQFRSREFDFMLSNPPYGKSWKTDLERMGGKKGFNDPRFIVKHPGDAELKLITRSSDGQLMFLVNKLQKMKHNTSVGSRIALVHNGSALFTGDAGQGESNIRRWVLENDWLEAIIALPLNIFYNTGIATYVWVLANKKAEHRKGRVQLIDASKWFQPLRRNLGKKNCELSETDIQRVLSLYLEEPQDTEDCKWFDTADFGYWKITVERPQRLKSQLRSDSIETLRFASGDEALRAEIYAMHGDKLYTEFAKLKPAIDAWLKGDDESEEDDDSEDDSDGNAAKKAVPAKRRKKLLDAATWTRDKGLFDAALLAQKELGQAVFDDHNAFRARFEAVMKANGKKLGASEKKAIYKAVSWRDETAPPVIAKRTKLSSSVYFEPGYDGAYLETVGKDRFMVEYEADSDLRDTEQVPLKETGGIDAFFEREVLPHAPDAWIAMDKTQIGYEISFARYFYKPAPLRTLKEIRADILALEQQSEGLLNRIVGGA</sequence>
<evidence type="ECO:0000256" key="1">
    <source>
        <dbReference type="ARBA" id="ARBA00006594"/>
    </source>
</evidence>
<evidence type="ECO:0000256" key="7">
    <source>
        <dbReference type="ARBA" id="ARBA00047942"/>
    </source>
</evidence>
<dbReference type="Pfam" id="PF12161">
    <property type="entry name" value="HsdM_N"/>
    <property type="match status" value="1"/>
</dbReference>
<gene>
    <name evidence="11" type="ORF">CBW21_00075</name>
</gene>